<dbReference type="RefSeq" id="XP_009259399.1">
    <property type="nucleotide sequence ID" value="XM_009261124.1"/>
</dbReference>
<keyword evidence="1" id="KW-0472">Membrane</keyword>
<evidence type="ECO:0000313" key="2">
    <source>
        <dbReference type="EMBL" id="EKJ71821.1"/>
    </source>
</evidence>
<reference evidence="2 3" key="1">
    <citation type="journal article" date="2012" name="PLoS Pathog.">
        <title>Comparative pathogenomics reveals horizontally acquired novel virulence genes in fungi infecting cereal hosts.</title>
        <authorList>
            <person name="Gardiner D.M."/>
            <person name="McDonald M.C."/>
            <person name="Covarelli L."/>
            <person name="Solomon P.S."/>
            <person name="Rusu A.G."/>
            <person name="Marshall M."/>
            <person name="Kazan K."/>
            <person name="Chakraborty S."/>
            <person name="McDonald B.A."/>
            <person name="Manners J.M."/>
        </authorList>
    </citation>
    <scope>NUCLEOTIDE SEQUENCE [LARGE SCALE GENOMIC DNA]</scope>
    <source>
        <strain evidence="2 3">CS3096</strain>
    </source>
</reference>
<evidence type="ECO:0000313" key="3">
    <source>
        <dbReference type="Proteomes" id="UP000007978"/>
    </source>
</evidence>
<gene>
    <name evidence="2" type="ORF">FPSE_08006</name>
</gene>
<sequence length="117" mass="13020">MTGTRLNYSPLNPVTFSTAVVLSLGNVFALGRAFFLPTIITALRRLIPQHHHAAFPTFQLFNIELDSLPKPELAVKAFKASQTDKPGDRALLIYTLQVVLQQHLPKSLALKNRIDSK</sequence>
<organism evidence="2 3">
    <name type="scientific">Fusarium pseudograminearum (strain CS3096)</name>
    <name type="common">Wheat and barley crown-rot fungus</name>
    <dbReference type="NCBI Taxonomy" id="1028729"/>
    <lineage>
        <taxon>Eukaryota</taxon>
        <taxon>Fungi</taxon>
        <taxon>Dikarya</taxon>
        <taxon>Ascomycota</taxon>
        <taxon>Pezizomycotina</taxon>
        <taxon>Sordariomycetes</taxon>
        <taxon>Hypocreomycetidae</taxon>
        <taxon>Hypocreales</taxon>
        <taxon>Nectriaceae</taxon>
        <taxon>Fusarium</taxon>
    </lineage>
</organism>
<keyword evidence="1" id="KW-0812">Transmembrane</keyword>
<comment type="caution">
    <text evidence="2">The sequence shown here is derived from an EMBL/GenBank/DDBJ whole genome shotgun (WGS) entry which is preliminary data.</text>
</comment>
<protein>
    <submittedName>
        <fullName evidence="2">Uncharacterized protein</fullName>
    </submittedName>
</protein>
<dbReference type="HOGENOM" id="CLU_2084967_0_0_1"/>
<feature type="transmembrane region" description="Helical" evidence="1">
    <location>
        <begin position="20"/>
        <end position="43"/>
    </location>
</feature>
<keyword evidence="1" id="KW-1133">Transmembrane helix</keyword>
<dbReference type="KEGG" id="fpu:FPSE_08006"/>
<evidence type="ECO:0000256" key="1">
    <source>
        <dbReference type="SAM" id="Phobius"/>
    </source>
</evidence>
<name>K3UIY0_FUSPC</name>
<proteinExistence type="predicted"/>
<dbReference type="Proteomes" id="UP000007978">
    <property type="component" value="Chromosome 3"/>
</dbReference>
<accession>K3UIY0</accession>
<keyword evidence="3" id="KW-1185">Reference proteome</keyword>
<dbReference type="GeneID" id="20366624"/>
<dbReference type="EMBL" id="AFNW01000281">
    <property type="protein sequence ID" value="EKJ71821.1"/>
    <property type="molecule type" value="Genomic_DNA"/>
</dbReference>
<dbReference type="AlphaFoldDB" id="K3UIY0"/>